<dbReference type="Proteomes" id="UP000815325">
    <property type="component" value="Unassembled WGS sequence"/>
</dbReference>
<evidence type="ECO:0008006" key="3">
    <source>
        <dbReference type="Google" id="ProtNLM"/>
    </source>
</evidence>
<organism evidence="1 2">
    <name type="scientific">Dunaliella salina</name>
    <name type="common">Green alga</name>
    <name type="synonym">Protococcus salinus</name>
    <dbReference type="NCBI Taxonomy" id="3046"/>
    <lineage>
        <taxon>Eukaryota</taxon>
        <taxon>Viridiplantae</taxon>
        <taxon>Chlorophyta</taxon>
        <taxon>core chlorophytes</taxon>
        <taxon>Chlorophyceae</taxon>
        <taxon>CS clade</taxon>
        <taxon>Chlamydomonadales</taxon>
        <taxon>Dunaliellaceae</taxon>
        <taxon>Dunaliella</taxon>
    </lineage>
</organism>
<comment type="caution">
    <text evidence="1">The sequence shown here is derived from an EMBL/GenBank/DDBJ whole genome shotgun (WGS) entry which is preliminary data.</text>
</comment>
<sequence length="79" mass="9117">MNSDAAATNSAGGCTMIVTYFRKETTCWTRQRLTCLVAAQHSLSQKIGFWKSCVLWERAWVVGLARWSWVRKVEAYERD</sequence>
<dbReference type="EMBL" id="MU069851">
    <property type="protein sequence ID" value="KAF5832764.1"/>
    <property type="molecule type" value="Genomic_DNA"/>
</dbReference>
<accession>A0ABQ7GDT3</accession>
<name>A0ABQ7GDT3_DUNSA</name>
<keyword evidence="2" id="KW-1185">Reference proteome</keyword>
<protein>
    <recommendedName>
        <fullName evidence="3">Encoded protein</fullName>
    </recommendedName>
</protein>
<gene>
    <name evidence="1" type="ORF">DUNSADRAFT_11251</name>
</gene>
<evidence type="ECO:0000313" key="1">
    <source>
        <dbReference type="EMBL" id="KAF5832764.1"/>
    </source>
</evidence>
<evidence type="ECO:0000313" key="2">
    <source>
        <dbReference type="Proteomes" id="UP000815325"/>
    </source>
</evidence>
<reference evidence="1" key="1">
    <citation type="submission" date="2017-08" db="EMBL/GenBank/DDBJ databases">
        <authorList>
            <person name="Polle J.E."/>
            <person name="Barry K."/>
            <person name="Cushman J."/>
            <person name="Schmutz J."/>
            <person name="Tran D."/>
            <person name="Hathwaick L.T."/>
            <person name="Yim W.C."/>
            <person name="Jenkins J."/>
            <person name="Mckie-Krisberg Z.M."/>
            <person name="Prochnik S."/>
            <person name="Lindquist E."/>
            <person name="Dockter R.B."/>
            <person name="Adam C."/>
            <person name="Molina H."/>
            <person name="Bunkerborg J."/>
            <person name="Jin E."/>
            <person name="Buchheim M."/>
            <person name="Magnuson J."/>
        </authorList>
    </citation>
    <scope>NUCLEOTIDE SEQUENCE</scope>
    <source>
        <strain evidence="1">CCAP 19/18</strain>
    </source>
</reference>
<proteinExistence type="predicted"/>